<proteinExistence type="predicted"/>
<dbReference type="PANTHER" id="PTHR33333:SF46">
    <property type="entry name" value="LOW QUALITY PROTEIN: GLYCINE-RICH PROTEIN DOT1"/>
    <property type="match status" value="1"/>
</dbReference>
<evidence type="ECO:0000313" key="2">
    <source>
        <dbReference type="Proteomes" id="UP001190926"/>
    </source>
</evidence>
<accession>A0AAD4IX37</accession>
<evidence type="ECO:0000313" key="1">
    <source>
        <dbReference type="EMBL" id="KAH6823124.1"/>
    </source>
</evidence>
<sequence length="102" mass="11084">MEEAMRVLIEKLREAFAALVNLGGEALAPEETTVKEINNAQSYLITAAALVLLVMLFRCCCGGDGSDGPVRMMKAPGGNYRMPRATFEGDPKGYFGNLRARK</sequence>
<dbReference type="PANTHER" id="PTHR33333">
    <property type="entry name" value="ERYTHROCYTE MEMBRANE PROTEIN 1-LIKE"/>
    <property type="match status" value="1"/>
</dbReference>
<organism evidence="1 2">
    <name type="scientific">Perilla frutescens var. hirtella</name>
    <name type="common">Perilla citriodora</name>
    <name type="synonym">Perilla setoyensis</name>
    <dbReference type="NCBI Taxonomy" id="608512"/>
    <lineage>
        <taxon>Eukaryota</taxon>
        <taxon>Viridiplantae</taxon>
        <taxon>Streptophyta</taxon>
        <taxon>Embryophyta</taxon>
        <taxon>Tracheophyta</taxon>
        <taxon>Spermatophyta</taxon>
        <taxon>Magnoliopsida</taxon>
        <taxon>eudicotyledons</taxon>
        <taxon>Gunneridae</taxon>
        <taxon>Pentapetalae</taxon>
        <taxon>asterids</taxon>
        <taxon>lamiids</taxon>
        <taxon>Lamiales</taxon>
        <taxon>Lamiaceae</taxon>
        <taxon>Nepetoideae</taxon>
        <taxon>Elsholtzieae</taxon>
        <taxon>Perilla</taxon>
    </lineage>
</organism>
<dbReference type="AlphaFoldDB" id="A0AAD4IX37"/>
<keyword evidence="2" id="KW-1185">Reference proteome</keyword>
<dbReference type="EMBL" id="SDAM02001008">
    <property type="protein sequence ID" value="KAH6823124.1"/>
    <property type="molecule type" value="Genomic_DNA"/>
</dbReference>
<protein>
    <submittedName>
        <fullName evidence="1">Uncharacterized protein</fullName>
    </submittedName>
</protein>
<dbReference type="InterPro" id="IPR039926">
    <property type="entry name" value="Egg_app_1"/>
</dbReference>
<comment type="caution">
    <text evidence="1">The sequence shown here is derived from an EMBL/GenBank/DDBJ whole genome shotgun (WGS) entry which is preliminary data.</text>
</comment>
<reference evidence="1 2" key="1">
    <citation type="journal article" date="2021" name="Nat. Commun.">
        <title>Incipient diploidization of the medicinal plant Perilla within 10,000 years.</title>
        <authorList>
            <person name="Zhang Y."/>
            <person name="Shen Q."/>
            <person name="Leng L."/>
            <person name="Zhang D."/>
            <person name="Chen S."/>
            <person name="Shi Y."/>
            <person name="Ning Z."/>
            <person name="Chen S."/>
        </authorList>
    </citation>
    <scope>NUCLEOTIDE SEQUENCE [LARGE SCALE GENOMIC DNA]</scope>
    <source>
        <strain evidence="2">cv. PC099</strain>
    </source>
</reference>
<gene>
    <name evidence="1" type="ORF">C2S53_011297</name>
</gene>
<name>A0AAD4IX37_PERFH</name>
<dbReference type="Proteomes" id="UP001190926">
    <property type="component" value="Unassembled WGS sequence"/>
</dbReference>